<evidence type="ECO:0000313" key="12">
    <source>
        <dbReference type="Proteomes" id="UP000610960"/>
    </source>
</evidence>
<dbReference type="GO" id="GO:0000287">
    <property type="term" value="F:magnesium ion binding"/>
    <property type="evidence" value="ECO:0007669"/>
    <property type="project" value="InterPro"/>
</dbReference>
<dbReference type="GO" id="GO:0030976">
    <property type="term" value="F:thiamine pyrophosphate binding"/>
    <property type="evidence" value="ECO:0007669"/>
    <property type="project" value="InterPro"/>
</dbReference>
<dbReference type="GO" id="GO:0009097">
    <property type="term" value="P:isoleucine biosynthetic process"/>
    <property type="evidence" value="ECO:0007669"/>
    <property type="project" value="TreeGrafter"/>
</dbReference>
<dbReference type="Proteomes" id="UP000610960">
    <property type="component" value="Unassembled WGS sequence"/>
</dbReference>
<comment type="similarity">
    <text evidence="2 7">Belongs to the TPP enzyme family.</text>
</comment>
<accession>A0A830GVG8</accession>
<keyword evidence="12" id="KW-1185">Reference proteome</keyword>
<dbReference type="Gene3D" id="3.40.50.970">
    <property type="match status" value="2"/>
</dbReference>
<dbReference type="PROSITE" id="PS00187">
    <property type="entry name" value="TPP_ENZYMES"/>
    <property type="match status" value="1"/>
</dbReference>
<comment type="cofactor">
    <cofactor evidence="1">
        <name>thiamine diphosphate</name>
        <dbReference type="ChEBI" id="CHEBI:58937"/>
    </cofactor>
</comment>
<evidence type="ECO:0000256" key="3">
    <source>
        <dbReference type="ARBA" id="ARBA00011631"/>
    </source>
</evidence>
<evidence type="ECO:0000256" key="1">
    <source>
        <dbReference type="ARBA" id="ARBA00001964"/>
    </source>
</evidence>
<evidence type="ECO:0000313" key="11">
    <source>
        <dbReference type="EMBL" id="GGP20940.1"/>
    </source>
</evidence>
<dbReference type="InterPro" id="IPR000399">
    <property type="entry name" value="TPP-bd_CS"/>
</dbReference>
<organism evidence="11 12">
    <name type="scientific">Thermocladium modestius</name>
    <dbReference type="NCBI Taxonomy" id="62609"/>
    <lineage>
        <taxon>Archaea</taxon>
        <taxon>Thermoproteota</taxon>
        <taxon>Thermoprotei</taxon>
        <taxon>Thermoproteales</taxon>
        <taxon>Thermoproteaceae</taxon>
        <taxon>Thermocladium</taxon>
    </lineage>
</organism>
<dbReference type="SUPFAM" id="SSF52518">
    <property type="entry name" value="Thiamin diphosphate-binding fold (THDP-binding)"/>
    <property type="match status" value="2"/>
</dbReference>
<dbReference type="GO" id="GO:0050660">
    <property type="term" value="F:flavin adenine dinucleotide binding"/>
    <property type="evidence" value="ECO:0007669"/>
    <property type="project" value="TreeGrafter"/>
</dbReference>
<evidence type="ECO:0000256" key="6">
    <source>
        <dbReference type="ARBA" id="ARBA00048893"/>
    </source>
</evidence>
<evidence type="ECO:0000256" key="2">
    <source>
        <dbReference type="ARBA" id="ARBA00007812"/>
    </source>
</evidence>
<dbReference type="CDD" id="cd00568">
    <property type="entry name" value="TPP_enzymes"/>
    <property type="match status" value="1"/>
</dbReference>
<feature type="domain" description="Thiamine pyrophosphate enzyme N-terminal TPP-binding" evidence="10">
    <location>
        <begin position="8"/>
        <end position="122"/>
    </location>
</feature>
<name>A0A830GVG8_9CREN</name>
<dbReference type="InterPro" id="IPR011766">
    <property type="entry name" value="TPP_enzyme_TPP-bd"/>
</dbReference>
<dbReference type="Pfam" id="PF00205">
    <property type="entry name" value="TPP_enzyme_M"/>
    <property type="match status" value="1"/>
</dbReference>
<dbReference type="OrthoDB" id="6837at2157"/>
<reference evidence="11" key="2">
    <citation type="submission" date="2020-09" db="EMBL/GenBank/DDBJ databases">
        <authorList>
            <person name="Sun Q."/>
            <person name="Ohkuma M."/>
        </authorList>
    </citation>
    <scope>NUCLEOTIDE SEQUENCE</scope>
    <source>
        <strain evidence="11">JCM 10088</strain>
    </source>
</reference>
<reference evidence="11" key="1">
    <citation type="journal article" date="2014" name="Int. J. Syst. Evol. Microbiol.">
        <title>Complete genome sequence of Corynebacterium casei LMG S-19264T (=DSM 44701T), isolated from a smear-ripened cheese.</title>
        <authorList>
            <consortium name="US DOE Joint Genome Institute (JGI-PGF)"/>
            <person name="Walter F."/>
            <person name="Albersmeier A."/>
            <person name="Kalinowski J."/>
            <person name="Ruckert C."/>
        </authorList>
    </citation>
    <scope>NUCLEOTIDE SEQUENCE</scope>
    <source>
        <strain evidence="11">JCM 10088</strain>
    </source>
</reference>
<keyword evidence="5 7" id="KW-0786">Thiamine pyrophosphate</keyword>
<evidence type="ECO:0000259" key="9">
    <source>
        <dbReference type="Pfam" id="PF02775"/>
    </source>
</evidence>
<comment type="caution">
    <text evidence="11">The sequence shown here is derived from an EMBL/GenBank/DDBJ whole genome shotgun (WGS) entry which is preliminary data.</text>
</comment>
<dbReference type="InterPro" id="IPR012001">
    <property type="entry name" value="Thiamin_PyroP_enz_TPP-bd_dom"/>
</dbReference>
<dbReference type="EC" id="1.2.7.11" evidence="4"/>
<sequence length="591" mass="65215">MPDQDEYDGSELIAQFLKKAGIKYVFGIPGHGNVNIVDAILDVQPDVTLIPVKHEQWGGHMADGYFRANRRTPAVVTTSVGPGATNLATAMSTAFVDSSTFIAITGQIQTYLFGMGIFQEIERKHWVDYSNGMDHFAKRTWLVTNIRQLPRVLVNAYKEALYGRPGPVLIDLPMDIQVSKIKTEVPDPLKYAPMGRIYPDPDAIKRAAEVLINAERPIILIGGGVTMSGAAEQVVKVAEFLGAPVMTTFRGDAKGGFPEDHDLYAYSPGNIGSSVANELSKSADVILAVGVTFSDETTSSYVPDITFNIPPTKLIQIDIDYHEIGKNYPVEVGIVADAGSAMSALYNALTSIAAGSKKENTAWYRRFKELKQKWLEEMEEMRKGSPMGIPNIVKIARDVLPRGAIITLSAGLPQEIFSQQWLAYQPLTFISSGGFSTMGFALPAAIGAKLARPNDVVMAVEGDGSFLMNNVELSTAVQFNIPIIVLVLNNYGWVSIRDLQIRSFMERIYRTEFRKSDNSLYEFSIEKITRAYGAEYIRAESPDALRNALAKSISMNVPTVIEAIVERKFPYSGSKAYGYWDIPSRRILYKD</sequence>
<dbReference type="Gene3D" id="3.40.50.1220">
    <property type="entry name" value="TPP-binding domain"/>
    <property type="match status" value="1"/>
</dbReference>
<protein>
    <recommendedName>
        <fullName evidence="4">2-oxoacid oxidoreductase (ferredoxin)</fullName>
        <ecNumber evidence="4">1.2.7.11</ecNumber>
    </recommendedName>
</protein>
<dbReference type="PANTHER" id="PTHR18968">
    <property type="entry name" value="THIAMINE PYROPHOSPHATE ENZYMES"/>
    <property type="match status" value="1"/>
</dbReference>
<dbReference type="InterPro" id="IPR045229">
    <property type="entry name" value="TPP_enz"/>
</dbReference>
<dbReference type="InterPro" id="IPR029061">
    <property type="entry name" value="THDP-binding"/>
</dbReference>
<evidence type="ECO:0000256" key="4">
    <source>
        <dbReference type="ARBA" id="ARBA00012691"/>
    </source>
</evidence>
<dbReference type="AlphaFoldDB" id="A0A830GVG8"/>
<comment type="catalytic activity">
    <reaction evidence="6">
        <text>a 2-oxocarboxylate + 2 oxidized [2Fe-2S]-[ferredoxin] + CoA = an acyl-CoA + 2 reduced [2Fe-2S]-[ferredoxin] + CO2 + H(+)</text>
        <dbReference type="Rhea" id="RHEA:42316"/>
        <dbReference type="Rhea" id="RHEA-COMP:10000"/>
        <dbReference type="Rhea" id="RHEA-COMP:10001"/>
        <dbReference type="ChEBI" id="CHEBI:15378"/>
        <dbReference type="ChEBI" id="CHEBI:16526"/>
        <dbReference type="ChEBI" id="CHEBI:33737"/>
        <dbReference type="ChEBI" id="CHEBI:33738"/>
        <dbReference type="ChEBI" id="CHEBI:35179"/>
        <dbReference type="ChEBI" id="CHEBI:57287"/>
        <dbReference type="ChEBI" id="CHEBI:58342"/>
        <dbReference type="EC" id="1.2.7.11"/>
    </reaction>
</comment>
<dbReference type="SUPFAM" id="SSF52467">
    <property type="entry name" value="DHS-like NAD/FAD-binding domain"/>
    <property type="match status" value="1"/>
</dbReference>
<dbReference type="EMBL" id="BMNL01000002">
    <property type="protein sequence ID" value="GGP20940.1"/>
    <property type="molecule type" value="Genomic_DNA"/>
</dbReference>
<dbReference type="GO" id="GO:0009099">
    <property type="term" value="P:L-valine biosynthetic process"/>
    <property type="evidence" value="ECO:0007669"/>
    <property type="project" value="TreeGrafter"/>
</dbReference>
<proteinExistence type="inferred from homology"/>
<gene>
    <name evidence="11" type="ORF">GCM10007981_11040</name>
</gene>
<dbReference type="Pfam" id="PF02776">
    <property type="entry name" value="TPP_enzyme_N"/>
    <property type="match status" value="1"/>
</dbReference>
<dbReference type="InterPro" id="IPR012000">
    <property type="entry name" value="Thiamin_PyroP_enz_cen_dom"/>
</dbReference>
<dbReference type="InterPro" id="IPR029035">
    <property type="entry name" value="DHS-like_NAD/FAD-binding_dom"/>
</dbReference>
<dbReference type="GO" id="GO:0019164">
    <property type="term" value="F:pyruvate synthase activity"/>
    <property type="evidence" value="ECO:0007669"/>
    <property type="project" value="UniProtKB-ARBA"/>
</dbReference>
<dbReference type="Pfam" id="PF02775">
    <property type="entry name" value="TPP_enzyme_C"/>
    <property type="match status" value="1"/>
</dbReference>
<feature type="domain" description="Thiamine pyrophosphate enzyme TPP-binding" evidence="9">
    <location>
        <begin position="411"/>
        <end position="562"/>
    </location>
</feature>
<comment type="subunit">
    <text evidence="3">Heterodimer composed of an alpha and a beta subunit.</text>
</comment>
<feature type="domain" description="Thiamine pyrophosphate enzyme central" evidence="8">
    <location>
        <begin position="204"/>
        <end position="345"/>
    </location>
</feature>
<dbReference type="RefSeq" id="WP_188596409.1">
    <property type="nucleotide sequence ID" value="NZ_BMNL01000002.1"/>
</dbReference>
<dbReference type="CDD" id="cd07035">
    <property type="entry name" value="TPP_PYR_POX_like"/>
    <property type="match status" value="1"/>
</dbReference>
<dbReference type="PANTHER" id="PTHR18968:SF13">
    <property type="entry name" value="ACETOLACTATE SYNTHASE CATALYTIC SUBUNIT, MITOCHONDRIAL"/>
    <property type="match status" value="1"/>
</dbReference>
<evidence type="ECO:0000256" key="7">
    <source>
        <dbReference type="RuleBase" id="RU362132"/>
    </source>
</evidence>
<dbReference type="GO" id="GO:0018491">
    <property type="term" value="F:2-oxobutyrate synthase activity"/>
    <property type="evidence" value="ECO:0007669"/>
    <property type="project" value="UniProtKB-ARBA"/>
</dbReference>
<evidence type="ECO:0000259" key="8">
    <source>
        <dbReference type="Pfam" id="PF00205"/>
    </source>
</evidence>
<evidence type="ECO:0000259" key="10">
    <source>
        <dbReference type="Pfam" id="PF02776"/>
    </source>
</evidence>
<dbReference type="GO" id="GO:0005948">
    <property type="term" value="C:acetolactate synthase complex"/>
    <property type="evidence" value="ECO:0007669"/>
    <property type="project" value="TreeGrafter"/>
</dbReference>
<evidence type="ECO:0000256" key="5">
    <source>
        <dbReference type="ARBA" id="ARBA00023052"/>
    </source>
</evidence>
<dbReference type="GO" id="GO:0003984">
    <property type="term" value="F:acetolactate synthase activity"/>
    <property type="evidence" value="ECO:0007669"/>
    <property type="project" value="TreeGrafter"/>
</dbReference>